<dbReference type="InterPro" id="IPR011006">
    <property type="entry name" value="CheY-like_superfamily"/>
</dbReference>
<proteinExistence type="predicted"/>
<name>A0A1T4K9A6_9FIRM</name>
<keyword evidence="5 9" id="KW-0238">DNA-binding</keyword>
<dbReference type="PROSITE" id="PS50110">
    <property type="entry name" value="RESPONSE_REGULATORY"/>
    <property type="match status" value="1"/>
</dbReference>
<feature type="domain" description="OmpR/PhoB-type" evidence="11">
    <location>
        <begin position="129"/>
        <end position="228"/>
    </location>
</feature>
<feature type="modified residue" description="4-aspartylphosphate" evidence="8">
    <location>
        <position position="52"/>
    </location>
</feature>
<dbReference type="InterPro" id="IPR001867">
    <property type="entry name" value="OmpR/PhoB-type_DNA-bd"/>
</dbReference>
<evidence type="ECO:0000256" key="1">
    <source>
        <dbReference type="ARBA" id="ARBA00018672"/>
    </source>
</evidence>
<dbReference type="GO" id="GO:0032993">
    <property type="term" value="C:protein-DNA complex"/>
    <property type="evidence" value="ECO:0007669"/>
    <property type="project" value="TreeGrafter"/>
</dbReference>
<keyword evidence="3" id="KW-0902">Two-component regulatory system</keyword>
<dbReference type="GO" id="GO:0000156">
    <property type="term" value="F:phosphorelay response regulator activity"/>
    <property type="evidence" value="ECO:0007669"/>
    <property type="project" value="TreeGrafter"/>
</dbReference>
<evidence type="ECO:0000256" key="7">
    <source>
        <dbReference type="ARBA" id="ARBA00024867"/>
    </source>
</evidence>
<evidence type="ECO:0000313" key="12">
    <source>
        <dbReference type="EMBL" id="SJZ39028.1"/>
    </source>
</evidence>
<dbReference type="Pfam" id="PF00486">
    <property type="entry name" value="Trans_reg_C"/>
    <property type="match status" value="1"/>
</dbReference>
<dbReference type="PROSITE" id="PS51755">
    <property type="entry name" value="OMPR_PHOB"/>
    <property type="match status" value="1"/>
</dbReference>
<keyword evidence="2 8" id="KW-0597">Phosphoprotein</keyword>
<dbReference type="FunFam" id="3.40.50.2300:FF:000001">
    <property type="entry name" value="DNA-binding response regulator PhoB"/>
    <property type="match status" value="1"/>
</dbReference>
<dbReference type="OrthoDB" id="9790442at2"/>
<dbReference type="Proteomes" id="UP000190657">
    <property type="component" value="Unassembled WGS sequence"/>
</dbReference>
<evidence type="ECO:0000256" key="8">
    <source>
        <dbReference type="PROSITE-ProRule" id="PRU00169"/>
    </source>
</evidence>
<sequence>MYTVLVCDDDIAIQNSIKIYLENEGYNVLTASDGEECIKVAENNEVHCLILDIMMPKIDGLNAMLKIRENKNFPIILLSAKSEDTDKITGLSFGADDYVTKPFNPLELVARVKSQIRRYSTLGSMVKTDSQLITGGLVLDTKSKRVTVDGEEVHLTAREYRILEYLMQNMNVVLSSSQIYEAVWNEASFGIEKTVTVHIRNIREKIEINPKDPKYLKVVYGLGYKIEKY</sequence>
<dbReference type="GO" id="GO:0006355">
    <property type="term" value="P:regulation of DNA-templated transcription"/>
    <property type="evidence" value="ECO:0007669"/>
    <property type="project" value="InterPro"/>
</dbReference>
<protein>
    <recommendedName>
        <fullName evidence="1">Stage 0 sporulation protein A homolog</fullName>
    </recommendedName>
</protein>
<dbReference type="CDD" id="cd17574">
    <property type="entry name" value="REC_OmpR"/>
    <property type="match status" value="1"/>
</dbReference>
<dbReference type="STRING" id="290054.SAMN02745114_00349"/>
<dbReference type="PANTHER" id="PTHR48111">
    <property type="entry name" value="REGULATOR OF RPOS"/>
    <property type="match status" value="1"/>
</dbReference>
<dbReference type="Gene3D" id="1.10.10.10">
    <property type="entry name" value="Winged helix-like DNA-binding domain superfamily/Winged helix DNA-binding domain"/>
    <property type="match status" value="1"/>
</dbReference>
<feature type="DNA-binding region" description="OmpR/PhoB-type" evidence="9">
    <location>
        <begin position="129"/>
        <end position="228"/>
    </location>
</feature>
<reference evidence="12 13" key="1">
    <citation type="submission" date="2017-02" db="EMBL/GenBank/DDBJ databases">
        <authorList>
            <person name="Peterson S.W."/>
        </authorList>
    </citation>
    <scope>NUCLEOTIDE SEQUENCE [LARGE SCALE GENOMIC DNA]</scope>
    <source>
        <strain evidence="12 13">ATCC 51222</strain>
    </source>
</reference>
<evidence type="ECO:0000259" key="11">
    <source>
        <dbReference type="PROSITE" id="PS51755"/>
    </source>
</evidence>
<evidence type="ECO:0000256" key="9">
    <source>
        <dbReference type="PROSITE-ProRule" id="PRU01091"/>
    </source>
</evidence>
<dbReference type="InterPro" id="IPR039420">
    <property type="entry name" value="WalR-like"/>
</dbReference>
<dbReference type="EMBL" id="FUWW01000003">
    <property type="protein sequence ID" value="SJZ39028.1"/>
    <property type="molecule type" value="Genomic_DNA"/>
</dbReference>
<accession>A0A1T4K9A6</accession>
<keyword evidence="6" id="KW-0804">Transcription</keyword>
<evidence type="ECO:0000256" key="3">
    <source>
        <dbReference type="ARBA" id="ARBA00023012"/>
    </source>
</evidence>
<dbReference type="AlphaFoldDB" id="A0A1T4K9A6"/>
<dbReference type="FunFam" id="1.10.10.10:FF:000018">
    <property type="entry name" value="DNA-binding response regulator ResD"/>
    <property type="match status" value="1"/>
</dbReference>
<keyword evidence="4" id="KW-0805">Transcription regulation</keyword>
<dbReference type="CDD" id="cd00383">
    <property type="entry name" value="trans_reg_C"/>
    <property type="match status" value="1"/>
</dbReference>
<evidence type="ECO:0000256" key="5">
    <source>
        <dbReference type="ARBA" id="ARBA00023125"/>
    </source>
</evidence>
<organism evidence="12 13">
    <name type="scientific">Eubacterium coprostanoligenes</name>
    <dbReference type="NCBI Taxonomy" id="290054"/>
    <lineage>
        <taxon>Bacteria</taxon>
        <taxon>Bacillati</taxon>
        <taxon>Bacillota</taxon>
        <taxon>Clostridia</taxon>
        <taxon>Eubacteriales</taxon>
        <taxon>Eubacteriaceae</taxon>
        <taxon>Eubacterium</taxon>
    </lineage>
</organism>
<dbReference type="GO" id="GO:0000976">
    <property type="term" value="F:transcription cis-regulatory region binding"/>
    <property type="evidence" value="ECO:0007669"/>
    <property type="project" value="TreeGrafter"/>
</dbReference>
<dbReference type="InterPro" id="IPR001789">
    <property type="entry name" value="Sig_transdc_resp-reg_receiver"/>
</dbReference>
<dbReference type="RefSeq" id="WP_078767853.1">
    <property type="nucleotide sequence ID" value="NZ_FUWW01000003.1"/>
</dbReference>
<dbReference type="SMART" id="SM00862">
    <property type="entry name" value="Trans_reg_C"/>
    <property type="match status" value="1"/>
</dbReference>
<dbReference type="SUPFAM" id="SSF52172">
    <property type="entry name" value="CheY-like"/>
    <property type="match status" value="1"/>
</dbReference>
<dbReference type="Gene3D" id="3.40.50.2300">
    <property type="match status" value="1"/>
</dbReference>
<dbReference type="SMART" id="SM00448">
    <property type="entry name" value="REC"/>
    <property type="match status" value="1"/>
</dbReference>
<dbReference type="Gene3D" id="6.10.250.690">
    <property type="match status" value="1"/>
</dbReference>
<evidence type="ECO:0000256" key="6">
    <source>
        <dbReference type="ARBA" id="ARBA00023163"/>
    </source>
</evidence>
<dbReference type="PANTHER" id="PTHR48111:SF2">
    <property type="entry name" value="RESPONSE REGULATOR SAER"/>
    <property type="match status" value="1"/>
</dbReference>
<feature type="domain" description="Response regulatory" evidence="10">
    <location>
        <begin position="3"/>
        <end position="116"/>
    </location>
</feature>
<evidence type="ECO:0000256" key="4">
    <source>
        <dbReference type="ARBA" id="ARBA00023015"/>
    </source>
</evidence>
<gene>
    <name evidence="12" type="ORF">SAMN02745114_00349</name>
</gene>
<keyword evidence="13" id="KW-1185">Reference proteome</keyword>
<evidence type="ECO:0000313" key="13">
    <source>
        <dbReference type="Proteomes" id="UP000190657"/>
    </source>
</evidence>
<dbReference type="InterPro" id="IPR036388">
    <property type="entry name" value="WH-like_DNA-bd_sf"/>
</dbReference>
<comment type="function">
    <text evidence="7">May play the central regulatory role in sporulation. It may be an element of the effector pathway responsible for the activation of sporulation genes in response to nutritional stress. Spo0A may act in concert with spo0H (a sigma factor) to control the expression of some genes that are critical to the sporulation process.</text>
</comment>
<evidence type="ECO:0000256" key="2">
    <source>
        <dbReference type="ARBA" id="ARBA00022553"/>
    </source>
</evidence>
<dbReference type="Pfam" id="PF00072">
    <property type="entry name" value="Response_reg"/>
    <property type="match status" value="1"/>
</dbReference>
<dbReference type="GO" id="GO:0005829">
    <property type="term" value="C:cytosol"/>
    <property type="evidence" value="ECO:0007669"/>
    <property type="project" value="TreeGrafter"/>
</dbReference>
<evidence type="ECO:0000259" key="10">
    <source>
        <dbReference type="PROSITE" id="PS50110"/>
    </source>
</evidence>